<proteinExistence type="predicted"/>
<sequence>MDIDLDRRGPRASITSVSTFIALAHPSHRSRPSWPSHIHHIGLDRHGLRASIRTFDHPIIVLASSRLSITSVSTVMAFAHPSHRSRPSWPSCIHQDFRASNRHLNLFALIHHHHGHRSRPSRSSRIHNIGLDLHSPRTSITSFDHPIVILTSSHLSIIIIMDIDLDRRGLAHPSHRSRPSWPSRIHHIGLDRRGPRVSSGFSSTQSSS</sequence>
<name>A0A3N4L708_9PEZI</name>
<protein>
    <submittedName>
        <fullName evidence="2">Uncharacterized protein</fullName>
    </submittedName>
</protein>
<gene>
    <name evidence="2" type="ORF">L211DRAFT_853899</name>
</gene>
<dbReference type="EMBL" id="ML121615">
    <property type="protein sequence ID" value="RPB18684.1"/>
    <property type="molecule type" value="Genomic_DNA"/>
</dbReference>
<feature type="compositionally biased region" description="Low complexity" evidence="1">
    <location>
        <begin position="198"/>
        <end position="208"/>
    </location>
</feature>
<dbReference type="Proteomes" id="UP000267821">
    <property type="component" value="Unassembled WGS sequence"/>
</dbReference>
<dbReference type="InParanoid" id="A0A3N4L708"/>
<dbReference type="AlphaFoldDB" id="A0A3N4L708"/>
<organism evidence="2 3">
    <name type="scientific">Terfezia boudieri ATCC MYA-4762</name>
    <dbReference type="NCBI Taxonomy" id="1051890"/>
    <lineage>
        <taxon>Eukaryota</taxon>
        <taxon>Fungi</taxon>
        <taxon>Dikarya</taxon>
        <taxon>Ascomycota</taxon>
        <taxon>Pezizomycotina</taxon>
        <taxon>Pezizomycetes</taxon>
        <taxon>Pezizales</taxon>
        <taxon>Pezizaceae</taxon>
        <taxon>Terfezia</taxon>
    </lineage>
</organism>
<accession>A0A3N4L708</accession>
<evidence type="ECO:0000256" key="1">
    <source>
        <dbReference type="SAM" id="MobiDB-lite"/>
    </source>
</evidence>
<reference evidence="2 3" key="1">
    <citation type="journal article" date="2018" name="Nat. Ecol. Evol.">
        <title>Pezizomycetes genomes reveal the molecular basis of ectomycorrhizal truffle lifestyle.</title>
        <authorList>
            <person name="Murat C."/>
            <person name="Payen T."/>
            <person name="Noel B."/>
            <person name="Kuo A."/>
            <person name="Morin E."/>
            <person name="Chen J."/>
            <person name="Kohler A."/>
            <person name="Krizsan K."/>
            <person name="Balestrini R."/>
            <person name="Da Silva C."/>
            <person name="Montanini B."/>
            <person name="Hainaut M."/>
            <person name="Levati E."/>
            <person name="Barry K.W."/>
            <person name="Belfiori B."/>
            <person name="Cichocki N."/>
            <person name="Clum A."/>
            <person name="Dockter R.B."/>
            <person name="Fauchery L."/>
            <person name="Guy J."/>
            <person name="Iotti M."/>
            <person name="Le Tacon F."/>
            <person name="Lindquist E.A."/>
            <person name="Lipzen A."/>
            <person name="Malagnac F."/>
            <person name="Mello A."/>
            <person name="Molinier V."/>
            <person name="Miyauchi S."/>
            <person name="Poulain J."/>
            <person name="Riccioni C."/>
            <person name="Rubini A."/>
            <person name="Sitrit Y."/>
            <person name="Splivallo R."/>
            <person name="Traeger S."/>
            <person name="Wang M."/>
            <person name="Zifcakova L."/>
            <person name="Wipf D."/>
            <person name="Zambonelli A."/>
            <person name="Paolocci F."/>
            <person name="Nowrousian M."/>
            <person name="Ottonello S."/>
            <person name="Baldrian P."/>
            <person name="Spatafora J.W."/>
            <person name="Henrissat B."/>
            <person name="Nagy L.G."/>
            <person name="Aury J.M."/>
            <person name="Wincker P."/>
            <person name="Grigoriev I.V."/>
            <person name="Bonfante P."/>
            <person name="Martin F.M."/>
        </authorList>
    </citation>
    <scope>NUCLEOTIDE SEQUENCE [LARGE SCALE GENOMIC DNA]</scope>
    <source>
        <strain evidence="2 3">ATCC MYA-4762</strain>
    </source>
</reference>
<evidence type="ECO:0000313" key="2">
    <source>
        <dbReference type="EMBL" id="RPB18684.1"/>
    </source>
</evidence>
<evidence type="ECO:0000313" key="3">
    <source>
        <dbReference type="Proteomes" id="UP000267821"/>
    </source>
</evidence>
<keyword evidence="3" id="KW-1185">Reference proteome</keyword>
<feature type="region of interest" description="Disordered" evidence="1">
    <location>
        <begin position="171"/>
        <end position="208"/>
    </location>
</feature>